<sequence>MACRALSLARWTSFAQRQPLLRSEKCNSLKTSVDESQKAGNYKAVARCSQSG</sequence>
<name>A0A5N6KTP6_9ROSI</name>
<proteinExistence type="predicted"/>
<comment type="caution">
    <text evidence="1">The sequence shown here is derived from an EMBL/GenBank/DDBJ whole genome shotgun (WGS) entry which is preliminary data.</text>
</comment>
<gene>
    <name evidence="1" type="ORF">FH972_022765</name>
</gene>
<dbReference type="Proteomes" id="UP000327013">
    <property type="component" value="Unassembled WGS sequence"/>
</dbReference>
<dbReference type="AlphaFoldDB" id="A0A5N6KTP6"/>
<dbReference type="EMBL" id="VIBQ01000012">
    <property type="protein sequence ID" value="KAB8343175.1"/>
    <property type="molecule type" value="Genomic_DNA"/>
</dbReference>
<reference evidence="1 2" key="1">
    <citation type="submission" date="2019-06" db="EMBL/GenBank/DDBJ databases">
        <title>A chromosomal-level reference genome of Carpinus fangiana (Coryloideae, Betulaceae).</title>
        <authorList>
            <person name="Yang X."/>
            <person name="Wang Z."/>
            <person name="Zhang L."/>
            <person name="Hao G."/>
            <person name="Liu J."/>
            <person name="Yang Y."/>
        </authorList>
    </citation>
    <scope>NUCLEOTIDE SEQUENCE [LARGE SCALE GENOMIC DNA]</scope>
    <source>
        <strain evidence="1">Cfa_2016G</strain>
        <tissue evidence="1">Leaf</tissue>
    </source>
</reference>
<organism evidence="1 2">
    <name type="scientific">Carpinus fangiana</name>
    <dbReference type="NCBI Taxonomy" id="176857"/>
    <lineage>
        <taxon>Eukaryota</taxon>
        <taxon>Viridiplantae</taxon>
        <taxon>Streptophyta</taxon>
        <taxon>Embryophyta</taxon>
        <taxon>Tracheophyta</taxon>
        <taxon>Spermatophyta</taxon>
        <taxon>Magnoliopsida</taxon>
        <taxon>eudicotyledons</taxon>
        <taxon>Gunneridae</taxon>
        <taxon>Pentapetalae</taxon>
        <taxon>rosids</taxon>
        <taxon>fabids</taxon>
        <taxon>Fagales</taxon>
        <taxon>Betulaceae</taxon>
        <taxon>Carpinus</taxon>
    </lineage>
</organism>
<evidence type="ECO:0000313" key="2">
    <source>
        <dbReference type="Proteomes" id="UP000327013"/>
    </source>
</evidence>
<keyword evidence="2" id="KW-1185">Reference proteome</keyword>
<protein>
    <submittedName>
        <fullName evidence="1">Uncharacterized protein</fullName>
    </submittedName>
</protein>
<evidence type="ECO:0000313" key="1">
    <source>
        <dbReference type="EMBL" id="KAB8343175.1"/>
    </source>
</evidence>
<accession>A0A5N6KTP6</accession>